<sequence>MEIKSGKFLVSHFGDGLDPDLEFLPKDFFKEDRLHKAKETIDRLNENFWEMGKVFRVVELVPIGVEDDHD</sequence>
<dbReference type="Proteomes" id="UP000371977">
    <property type="component" value="Unassembled WGS sequence"/>
</dbReference>
<protein>
    <submittedName>
        <fullName evidence="1">Uncharacterized protein</fullName>
    </submittedName>
</protein>
<dbReference type="AlphaFoldDB" id="A0A6C2C6V5"/>
<evidence type="ECO:0000313" key="2">
    <source>
        <dbReference type="Proteomes" id="UP000371977"/>
    </source>
</evidence>
<organism evidence="1 2">
    <name type="scientific">Weissella muntiaci</name>
    <dbReference type="NCBI Taxonomy" id="2508881"/>
    <lineage>
        <taxon>Bacteria</taxon>
        <taxon>Bacillati</taxon>
        <taxon>Bacillota</taxon>
        <taxon>Bacilli</taxon>
        <taxon>Lactobacillales</taxon>
        <taxon>Lactobacillaceae</taxon>
        <taxon>Weissella</taxon>
    </lineage>
</organism>
<name>A0A6C2C6V5_9LACO</name>
<dbReference type="EMBL" id="SDGZ01000014">
    <property type="protein sequence ID" value="TYC49628.1"/>
    <property type="molecule type" value="Genomic_DNA"/>
</dbReference>
<comment type="caution">
    <text evidence="1">The sequence shown here is derived from an EMBL/GenBank/DDBJ whole genome shotgun (WGS) entry which is preliminary data.</text>
</comment>
<evidence type="ECO:0000313" key="1">
    <source>
        <dbReference type="EMBL" id="TYC49628.1"/>
    </source>
</evidence>
<proteinExistence type="predicted"/>
<reference evidence="1 2" key="1">
    <citation type="submission" date="2019-01" db="EMBL/GenBank/DDBJ databases">
        <title>Weissella sp. nov., a novel lactic acid bacterium isolated from animal feces.</title>
        <authorList>
            <person name="Wang L.-T."/>
        </authorList>
    </citation>
    <scope>NUCLEOTIDE SEQUENCE [LARGE SCALE GENOMIC DNA]</scope>
    <source>
        <strain evidence="1 2">8H-2</strain>
    </source>
</reference>
<keyword evidence="2" id="KW-1185">Reference proteome</keyword>
<accession>A0A6C2C6V5</accession>
<gene>
    <name evidence="1" type="ORF">ESZ50_05650</name>
</gene>